<dbReference type="GO" id="GO:0051607">
    <property type="term" value="P:defense response to virus"/>
    <property type="evidence" value="ECO:0007669"/>
    <property type="project" value="UniProtKB-KW"/>
</dbReference>
<dbReference type="Pfam" id="PF09704">
    <property type="entry name" value="Cas_Cas5d"/>
    <property type="match status" value="1"/>
</dbReference>
<keyword evidence="1" id="KW-0051">Antiviral defense</keyword>
<reference evidence="3" key="1">
    <citation type="submission" date="2017-04" db="EMBL/GenBank/DDBJ databases">
        <authorList>
            <person name="Varghese N."/>
            <person name="Submissions S."/>
        </authorList>
    </citation>
    <scope>NUCLEOTIDE SEQUENCE [LARGE SCALE GENOMIC DNA]</scope>
    <source>
        <strain evidence="3">USBA 82</strain>
    </source>
</reference>
<dbReference type="AlphaFoldDB" id="A0A1X7KRZ0"/>
<evidence type="ECO:0000256" key="1">
    <source>
        <dbReference type="ARBA" id="ARBA00023118"/>
    </source>
</evidence>
<proteinExistence type="predicted"/>
<dbReference type="InterPro" id="IPR013422">
    <property type="entry name" value="CRISPR-assoc_prot_Cas5_N"/>
</dbReference>
<accession>A0A1X7KRZ0</accession>
<dbReference type="OrthoDB" id="5363158at2"/>
<gene>
    <name evidence="2" type="ORF">SAMN06275492_13520</name>
</gene>
<dbReference type="InterPro" id="IPR021124">
    <property type="entry name" value="CRISPR-assoc_prot_Cas5"/>
</dbReference>
<organism evidence="2 3">
    <name type="scientific">Dethiosulfovibrio salsuginis</name>
    <dbReference type="NCBI Taxonomy" id="561720"/>
    <lineage>
        <taxon>Bacteria</taxon>
        <taxon>Thermotogati</taxon>
        <taxon>Synergistota</taxon>
        <taxon>Synergistia</taxon>
        <taxon>Synergistales</taxon>
        <taxon>Dethiosulfovibrionaceae</taxon>
        <taxon>Dethiosulfovibrio</taxon>
    </lineage>
</organism>
<dbReference type="NCBIfam" id="TIGR02593">
    <property type="entry name" value="CRISPR_cas5"/>
    <property type="match status" value="1"/>
</dbReference>
<dbReference type="Proteomes" id="UP000193355">
    <property type="component" value="Unassembled WGS sequence"/>
</dbReference>
<dbReference type="STRING" id="561720.SAMN06275492_13520"/>
<evidence type="ECO:0000313" key="2">
    <source>
        <dbReference type="EMBL" id="SMG44343.1"/>
    </source>
</evidence>
<dbReference type="RefSeq" id="WP_085545367.1">
    <property type="nucleotide sequence ID" value="NZ_FXBB01000035.1"/>
</dbReference>
<keyword evidence="3" id="KW-1185">Reference proteome</keyword>
<dbReference type="GO" id="GO:0043571">
    <property type="term" value="P:maintenance of CRISPR repeat elements"/>
    <property type="evidence" value="ECO:0007669"/>
    <property type="project" value="InterPro"/>
</dbReference>
<dbReference type="EMBL" id="FXBB01000035">
    <property type="protein sequence ID" value="SMG44343.1"/>
    <property type="molecule type" value="Genomic_DNA"/>
</dbReference>
<dbReference type="CDD" id="cd09693">
    <property type="entry name" value="Cas5_I"/>
    <property type="match status" value="1"/>
</dbReference>
<sequence length="238" mass="26317">MEALQVLRLGLRAQSASFRVPECHGFQPTLPLPPLTAMTGIVGAALGLDYLSAQDYVVRKGIRFGVIGTSDGRAKDLWKHRKIKGKETITSVLIRELMIGLKTEIFLVSKDSGTIEELRGVFNSPKYALSLGSSDDLALWDTPVAMRDVSLVPLRRLKNTLVRGSLAGRCRMSIDLKNVPLNRPIHPPMVSLLPTSYEGVKGERRVVAKEPFTFVDNELELEQDVMGIVWENKGVPLL</sequence>
<name>A0A1X7KRZ0_9BACT</name>
<evidence type="ECO:0000313" key="3">
    <source>
        <dbReference type="Proteomes" id="UP000193355"/>
    </source>
</evidence>
<dbReference type="Gene3D" id="3.30.70.2660">
    <property type="match status" value="1"/>
</dbReference>
<protein>
    <submittedName>
        <fullName evidence="2">CRISPR-associated protein, Cas5 family</fullName>
    </submittedName>
</protein>